<accession>A0A917QCG0</accession>
<dbReference type="Pfam" id="PF03756">
    <property type="entry name" value="AfsA"/>
    <property type="match status" value="1"/>
</dbReference>
<organism evidence="2 3">
    <name type="scientific">Salinarimonas ramus</name>
    <dbReference type="NCBI Taxonomy" id="690164"/>
    <lineage>
        <taxon>Bacteria</taxon>
        <taxon>Pseudomonadati</taxon>
        <taxon>Pseudomonadota</taxon>
        <taxon>Alphaproteobacteria</taxon>
        <taxon>Hyphomicrobiales</taxon>
        <taxon>Salinarimonadaceae</taxon>
        <taxon>Salinarimonas</taxon>
    </lineage>
</organism>
<dbReference type="InterPro" id="IPR005509">
    <property type="entry name" value="AfsA_hotdog_dom"/>
</dbReference>
<comment type="caution">
    <text evidence="2">The sequence shown here is derived from an EMBL/GenBank/DDBJ whole genome shotgun (WGS) entry which is preliminary data.</text>
</comment>
<gene>
    <name evidence="2" type="ORF">GCM10011322_32860</name>
</gene>
<proteinExistence type="predicted"/>
<reference evidence="2 3" key="1">
    <citation type="journal article" date="2014" name="Int. J. Syst. Evol. Microbiol.">
        <title>Complete genome sequence of Corynebacterium casei LMG S-19264T (=DSM 44701T), isolated from a smear-ripened cheese.</title>
        <authorList>
            <consortium name="US DOE Joint Genome Institute (JGI-PGF)"/>
            <person name="Walter F."/>
            <person name="Albersmeier A."/>
            <person name="Kalinowski J."/>
            <person name="Ruckert C."/>
        </authorList>
    </citation>
    <scope>NUCLEOTIDE SEQUENCE [LARGE SCALE GENOMIC DNA]</scope>
    <source>
        <strain evidence="2 3">CGMCC 1.9161</strain>
    </source>
</reference>
<protein>
    <submittedName>
        <fullName evidence="2">A-factor biosynthesis protein AfsA</fullName>
    </submittedName>
</protein>
<name>A0A917QCG0_9HYPH</name>
<evidence type="ECO:0000313" key="3">
    <source>
        <dbReference type="Proteomes" id="UP000600449"/>
    </source>
</evidence>
<dbReference type="EMBL" id="BMMF01000010">
    <property type="protein sequence ID" value="GGK43121.1"/>
    <property type="molecule type" value="Genomic_DNA"/>
</dbReference>
<feature type="domain" description="A-factor biosynthesis hotdog" evidence="1">
    <location>
        <begin position="86"/>
        <end position="216"/>
    </location>
</feature>
<sequence length="259" mass="27917">MRPQIVVSDAFVDFADSCGVLTASALLARLAKGTVDAEETFFAAQGLCEAEKAQLREAARAAGVESAFAEWMSLSRSLPAPRTLTHKHRIENALVGRPALCADGIWRAELVMDARNELMSDHVTGQHVQGMVLVEACRQMFLAVSELAHMAPPASGGGRRTYVVFNSMNVGFKAFTFPLPATVEYRATSVDRSREDRVAIEAELAVVQNGEVTMTLSTGYTLFEPAKLQPKEIARGVAAVEALKARLLEPARAVAEAAE</sequence>
<evidence type="ECO:0000313" key="2">
    <source>
        <dbReference type="EMBL" id="GGK43121.1"/>
    </source>
</evidence>
<evidence type="ECO:0000259" key="1">
    <source>
        <dbReference type="Pfam" id="PF03756"/>
    </source>
</evidence>
<dbReference type="AlphaFoldDB" id="A0A917QCG0"/>
<dbReference type="RefSeq" id="WP_188914344.1">
    <property type="nucleotide sequence ID" value="NZ_BMMF01000010.1"/>
</dbReference>
<dbReference type="Proteomes" id="UP000600449">
    <property type="component" value="Unassembled WGS sequence"/>
</dbReference>
<keyword evidence="3" id="KW-1185">Reference proteome</keyword>